<evidence type="ECO:0000313" key="15">
    <source>
        <dbReference type="EMBL" id="NNH24021.1"/>
    </source>
</evidence>
<dbReference type="Pfam" id="PF01066">
    <property type="entry name" value="CDP-OH_P_transf"/>
    <property type="match status" value="1"/>
</dbReference>
<evidence type="ECO:0000256" key="6">
    <source>
        <dbReference type="ARBA" id="ARBA00022989"/>
    </source>
</evidence>
<dbReference type="GO" id="GO:0046474">
    <property type="term" value="P:glycerophospholipid biosynthetic process"/>
    <property type="evidence" value="ECO:0007669"/>
    <property type="project" value="TreeGrafter"/>
</dbReference>
<keyword evidence="3" id="KW-0444">Lipid biosynthesis</keyword>
<dbReference type="PANTHER" id="PTHR14269:SF52">
    <property type="entry name" value="PHOSPHATIDYLGLYCEROPHOSPHATE SYNTHASE-RELATED"/>
    <property type="match status" value="1"/>
</dbReference>
<dbReference type="GO" id="GO:0008444">
    <property type="term" value="F:CDP-diacylglycerol-glycerol-3-phosphate 3-phosphatidyltransferase activity"/>
    <property type="evidence" value="ECO:0007669"/>
    <property type="project" value="UniProtKB-UniRule"/>
</dbReference>
<keyword evidence="16" id="KW-1185">Reference proteome</keyword>
<evidence type="ECO:0000256" key="14">
    <source>
        <dbReference type="SAM" id="Phobius"/>
    </source>
</evidence>
<feature type="non-terminal residue" evidence="15">
    <location>
        <position position="228"/>
    </location>
</feature>
<evidence type="ECO:0000256" key="11">
    <source>
        <dbReference type="NCBIfam" id="TIGR00560"/>
    </source>
</evidence>
<dbReference type="EMBL" id="JABEMA010000242">
    <property type="protein sequence ID" value="NNH24021.1"/>
    <property type="molecule type" value="Genomic_DNA"/>
</dbReference>
<evidence type="ECO:0000256" key="7">
    <source>
        <dbReference type="ARBA" id="ARBA00023098"/>
    </source>
</evidence>
<dbReference type="AlphaFoldDB" id="A0A849BMY9"/>
<name>A0A849BMY9_9ACTN</name>
<proteinExistence type="inferred from homology"/>
<dbReference type="EC" id="2.7.8.5" evidence="11"/>
<protein>
    <recommendedName>
        <fullName evidence="11">CDP-diacylglycerol--glycerol-3-phosphate 3-phosphatidyltransferase</fullName>
        <ecNumber evidence="11">2.7.8.5</ecNumber>
    </recommendedName>
</protein>
<dbReference type="InterPro" id="IPR000462">
    <property type="entry name" value="CDP-OH_P_trans"/>
</dbReference>
<dbReference type="InterPro" id="IPR050324">
    <property type="entry name" value="CDP-alcohol_PTase-I"/>
</dbReference>
<keyword evidence="5 14" id="KW-0812">Transmembrane</keyword>
<dbReference type="Gene3D" id="1.20.120.1760">
    <property type="match status" value="1"/>
</dbReference>
<keyword evidence="6 14" id="KW-1133">Transmembrane helix</keyword>
<organism evidence="15 16">
    <name type="scientific">Pseudokineococcus marinus</name>
    <dbReference type="NCBI Taxonomy" id="351215"/>
    <lineage>
        <taxon>Bacteria</taxon>
        <taxon>Bacillati</taxon>
        <taxon>Actinomycetota</taxon>
        <taxon>Actinomycetes</taxon>
        <taxon>Kineosporiales</taxon>
        <taxon>Kineosporiaceae</taxon>
        <taxon>Pseudokineococcus</taxon>
    </lineage>
</organism>
<keyword evidence="9" id="KW-0594">Phospholipid biosynthesis</keyword>
<keyword evidence="7" id="KW-0443">Lipid metabolism</keyword>
<dbReference type="Proteomes" id="UP000555552">
    <property type="component" value="Unassembled WGS sequence"/>
</dbReference>
<evidence type="ECO:0000256" key="2">
    <source>
        <dbReference type="ARBA" id="ARBA00010441"/>
    </source>
</evidence>
<keyword evidence="8 14" id="KW-0472">Membrane</keyword>
<sequence length="228" mass="24222">MTSWLVARRHADGSASAWNLANALTLLRVLLVPLMAALLLVDGGQDEGWRLAAALAFAVAIATDKVDGEVARRHDLVTDFGKLVDPIADKALVGTALVLLSVLGELPWWITVLVLGREVGVTLLRLVVIRWGVIPASRGGKLKTVLQSLAIALYLLPTPDALAGWKPGLALGVMLLAVVVTVVTGADYVVSAVRLRREGRREQAARERAAGRAVGPLADEAVERGRRG</sequence>
<evidence type="ECO:0000256" key="10">
    <source>
        <dbReference type="ARBA" id="ARBA00023264"/>
    </source>
</evidence>
<dbReference type="NCBIfam" id="TIGR00560">
    <property type="entry name" value="pgsA"/>
    <property type="match status" value="1"/>
</dbReference>
<evidence type="ECO:0000313" key="16">
    <source>
        <dbReference type="Proteomes" id="UP000555552"/>
    </source>
</evidence>
<feature type="region of interest" description="Disordered" evidence="13">
    <location>
        <begin position="206"/>
        <end position="228"/>
    </location>
</feature>
<comment type="similarity">
    <text evidence="2 12">Belongs to the CDP-alcohol phosphatidyltransferase class-I family.</text>
</comment>
<dbReference type="PANTHER" id="PTHR14269">
    <property type="entry name" value="CDP-DIACYLGLYCEROL--GLYCEROL-3-PHOSPHATE 3-PHOSPHATIDYLTRANSFERASE-RELATED"/>
    <property type="match status" value="1"/>
</dbReference>
<keyword evidence="4 12" id="KW-0808">Transferase</keyword>
<keyword evidence="10" id="KW-1208">Phospholipid metabolism</keyword>
<evidence type="ECO:0000256" key="9">
    <source>
        <dbReference type="ARBA" id="ARBA00023209"/>
    </source>
</evidence>
<dbReference type="RefSeq" id="WP_171203797.1">
    <property type="nucleotide sequence ID" value="NZ_JABEMA010000242.1"/>
</dbReference>
<evidence type="ECO:0000256" key="12">
    <source>
        <dbReference type="RuleBase" id="RU003750"/>
    </source>
</evidence>
<gene>
    <name evidence="15" type="primary">pgsA</name>
    <name evidence="15" type="ORF">HLB09_13165</name>
</gene>
<evidence type="ECO:0000256" key="8">
    <source>
        <dbReference type="ARBA" id="ARBA00023136"/>
    </source>
</evidence>
<dbReference type="PROSITE" id="PS00379">
    <property type="entry name" value="CDP_ALCOHOL_P_TRANSF"/>
    <property type="match status" value="1"/>
</dbReference>
<reference evidence="15 16" key="1">
    <citation type="submission" date="2020-05" db="EMBL/GenBank/DDBJ databases">
        <title>MicrobeNet Type strains.</title>
        <authorList>
            <person name="Nicholson A.C."/>
        </authorList>
    </citation>
    <scope>NUCLEOTIDE SEQUENCE [LARGE SCALE GENOMIC DNA]</scope>
    <source>
        <strain evidence="15 16">JCM 14547</strain>
    </source>
</reference>
<evidence type="ECO:0000256" key="3">
    <source>
        <dbReference type="ARBA" id="ARBA00022516"/>
    </source>
</evidence>
<feature type="transmembrane region" description="Helical" evidence="14">
    <location>
        <begin position="169"/>
        <end position="190"/>
    </location>
</feature>
<dbReference type="InterPro" id="IPR043130">
    <property type="entry name" value="CDP-OH_PTrfase_TM_dom"/>
</dbReference>
<comment type="caution">
    <text evidence="15">The sequence shown here is derived from an EMBL/GenBank/DDBJ whole genome shotgun (WGS) entry which is preliminary data.</text>
</comment>
<dbReference type="UniPathway" id="UPA00085"/>
<evidence type="ECO:0000256" key="13">
    <source>
        <dbReference type="SAM" id="MobiDB-lite"/>
    </source>
</evidence>
<dbReference type="GO" id="GO:0016020">
    <property type="term" value="C:membrane"/>
    <property type="evidence" value="ECO:0007669"/>
    <property type="project" value="UniProtKB-SubCell"/>
</dbReference>
<evidence type="ECO:0000256" key="5">
    <source>
        <dbReference type="ARBA" id="ARBA00022692"/>
    </source>
</evidence>
<dbReference type="InterPro" id="IPR004570">
    <property type="entry name" value="Phosphatidylglycerol_P_synth"/>
</dbReference>
<comment type="subcellular location">
    <subcellularLocation>
        <location evidence="1">Membrane</location>
        <topology evidence="1">Multi-pass membrane protein</topology>
    </subcellularLocation>
</comment>
<accession>A0A849BMY9</accession>
<evidence type="ECO:0000256" key="1">
    <source>
        <dbReference type="ARBA" id="ARBA00004141"/>
    </source>
</evidence>
<evidence type="ECO:0000256" key="4">
    <source>
        <dbReference type="ARBA" id="ARBA00022679"/>
    </source>
</evidence>
<dbReference type="InterPro" id="IPR048254">
    <property type="entry name" value="CDP_ALCOHOL_P_TRANSF_CS"/>
</dbReference>